<dbReference type="SUPFAM" id="SSF57756">
    <property type="entry name" value="Retrovirus zinc finger-like domains"/>
    <property type="match status" value="1"/>
</dbReference>
<dbReference type="AlphaFoldDB" id="A0A3Q0F4K0"/>
<dbReference type="PANTHER" id="PTHR34222">
    <property type="entry name" value="GAG_PRE-INTEGRS DOMAIN-CONTAINING PROTEIN"/>
    <property type="match status" value="1"/>
</dbReference>
<evidence type="ECO:0000256" key="1">
    <source>
        <dbReference type="ARBA" id="ARBA00022750"/>
    </source>
</evidence>
<reference evidence="5" key="1">
    <citation type="journal article" date="2014" name="Nat. Commun.">
        <title>Genome sequence of mungbean and insights into evolution within Vigna species.</title>
        <authorList>
            <person name="Kang Y.J."/>
            <person name="Kim S.K."/>
            <person name="Kim M.Y."/>
            <person name="Lestari P."/>
            <person name="Kim K.H."/>
            <person name="Ha B.K."/>
            <person name="Jun T.H."/>
            <person name="Hwang W.J."/>
            <person name="Lee T."/>
            <person name="Lee J."/>
            <person name="Shim S."/>
            <person name="Yoon M.Y."/>
            <person name="Jang Y.E."/>
            <person name="Han K.S."/>
            <person name="Taeprayoon P."/>
            <person name="Yoon N."/>
            <person name="Somta P."/>
            <person name="Tanya P."/>
            <person name="Kim K.S."/>
            <person name="Gwag J.G."/>
            <person name="Moon J.K."/>
            <person name="Lee Y.H."/>
            <person name="Park B.S."/>
            <person name="Bombarely A."/>
            <person name="Doyle J.J."/>
            <person name="Jackson S.A."/>
            <person name="Schafleitner R."/>
            <person name="Srinives P."/>
            <person name="Varshney R.K."/>
            <person name="Lee S.H."/>
        </authorList>
    </citation>
    <scope>NUCLEOTIDE SEQUENCE [LARGE SCALE GENOMIC DNA]</scope>
    <source>
        <strain evidence="5">cv. VC1973A</strain>
    </source>
</reference>
<accession>A0A3Q0F4K0</accession>
<dbReference type="InterPro" id="IPR036875">
    <property type="entry name" value="Znf_CCHC_sf"/>
</dbReference>
<keyword evidence="1" id="KW-0645">Protease</keyword>
<evidence type="ECO:0000259" key="4">
    <source>
        <dbReference type="Pfam" id="PF22936"/>
    </source>
</evidence>
<sequence length="557" mass="61770">MTDYMGKIHALFHEFNELLPPASTPAKEIEQRSKFFMLLALHGFADEYSHVRDHILGSLVVPTLTSTCSTHLRVPSRPINDTYVSSTLASQRHDHNHSHKPGKGRLKCNHCGKVGHTIDKCYALHSHPPRSVAIVQTTSSQSPTEDPPSSDISDDSVIFSKFLKWYKDQQPSSSIASVAHTGTSFIGMSPSSFDSWVLDSGATNHITGNKSLFSFLSSLNPLPSVTMADGSRVLAHGVGTDRSSRQVIDTRCESHGLYHLHPTTHIGAIMESSSVLHAQLGHPSLAKLQQLASGHVDELSALQHNGTWELVPLPYGKSVVGCKWVFAIKVGPDGTIDRLKVHLVAKGYTQIFGLDYGDTFSPVAKMTSIRLFIAMAVLQQWPLYQLDVKNAFLNEDLQEEIYMEQPPGFIAQEESSGLIGRLHRSLYGLKQSPRAWFGMFSDIVQQFGSDSHGISQMKQHLCNHFQTKYLGKLRYFLDILEETGLVNSKPEDTLMDPNTKLLPNQGEPMSDLEKYRRLVGKLNYLTVTHPDISFTVSVDLLLIEDLHSDIVSPLVVA</sequence>
<evidence type="ECO:0000256" key="2">
    <source>
        <dbReference type="SAM" id="MobiDB-lite"/>
    </source>
</evidence>
<keyword evidence="1" id="KW-0064">Aspartyl protease</keyword>
<keyword evidence="5" id="KW-1185">Reference proteome</keyword>
<name>A0A3Q0F4K0_VIGRR</name>
<dbReference type="InterPro" id="IPR013103">
    <property type="entry name" value="RVT_2"/>
</dbReference>
<dbReference type="Pfam" id="PF07727">
    <property type="entry name" value="RVT_2"/>
    <property type="match status" value="1"/>
</dbReference>
<dbReference type="GO" id="GO:0003676">
    <property type="term" value="F:nucleic acid binding"/>
    <property type="evidence" value="ECO:0007669"/>
    <property type="project" value="InterPro"/>
</dbReference>
<dbReference type="OrthoDB" id="1411639at2759"/>
<organism evidence="5 6">
    <name type="scientific">Vigna radiata var. radiata</name>
    <name type="common">Mung bean</name>
    <name type="synonym">Phaseolus aureus</name>
    <dbReference type="NCBI Taxonomy" id="3916"/>
    <lineage>
        <taxon>Eukaryota</taxon>
        <taxon>Viridiplantae</taxon>
        <taxon>Streptophyta</taxon>
        <taxon>Embryophyta</taxon>
        <taxon>Tracheophyta</taxon>
        <taxon>Spermatophyta</taxon>
        <taxon>Magnoliopsida</taxon>
        <taxon>eudicotyledons</taxon>
        <taxon>Gunneridae</taxon>
        <taxon>Pentapetalae</taxon>
        <taxon>rosids</taxon>
        <taxon>fabids</taxon>
        <taxon>Fabales</taxon>
        <taxon>Fabaceae</taxon>
        <taxon>Papilionoideae</taxon>
        <taxon>50 kb inversion clade</taxon>
        <taxon>NPAAA clade</taxon>
        <taxon>indigoferoid/millettioid clade</taxon>
        <taxon>Phaseoleae</taxon>
        <taxon>Vigna</taxon>
    </lineage>
</organism>
<keyword evidence="1" id="KW-0378">Hydrolase</keyword>
<reference evidence="6" key="2">
    <citation type="submission" date="2025-08" db="UniProtKB">
        <authorList>
            <consortium name="RefSeq"/>
        </authorList>
    </citation>
    <scope>IDENTIFICATION</scope>
    <source>
        <tissue evidence="6">Leaf</tissue>
    </source>
</reference>
<proteinExistence type="predicted"/>
<protein>
    <submittedName>
        <fullName evidence="6">Uncharacterized protein LOC111241946</fullName>
    </submittedName>
</protein>
<dbReference type="GO" id="GO:0004190">
    <property type="term" value="F:aspartic-type endopeptidase activity"/>
    <property type="evidence" value="ECO:0007669"/>
    <property type="project" value="UniProtKB-KW"/>
</dbReference>
<evidence type="ECO:0000313" key="6">
    <source>
        <dbReference type="RefSeq" id="XP_022638426.1"/>
    </source>
</evidence>
<dbReference type="InterPro" id="IPR054722">
    <property type="entry name" value="PolX-like_BBD"/>
</dbReference>
<dbReference type="InterPro" id="IPR043502">
    <property type="entry name" value="DNA/RNA_pol_sf"/>
</dbReference>
<dbReference type="RefSeq" id="XP_022638426.1">
    <property type="nucleotide sequence ID" value="XM_022782705.1"/>
</dbReference>
<dbReference type="SUPFAM" id="SSF56672">
    <property type="entry name" value="DNA/RNA polymerases"/>
    <property type="match status" value="1"/>
</dbReference>
<dbReference type="PANTHER" id="PTHR34222:SF95">
    <property type="entry name" value="RRNA 2'-O-METHYLTRANSFERASE FIBRILLARIN-LIKE ISOFORM X1"/>
    <property type="match status" value="1"/>
</dbReference>
<feature type="compositionally biased region" description="Polar residues" evidence="2">
    <location>
        <begin position="134"/>
        <end position="144"/>
    </location>
</feature>
<gene>
    <name evidence="6" type="primary">LOC111241946</name>
</gene>
<dbReference type="STRING" id="3916.A0A3Q0F4K0"/>
<feature type="region of interest" description="Disordered" evidence="2">
    <location>
        <begin position="134"/>
        <end position="153"/>
    </location>
</feature>
<evidence type="ECO:0000259" key="3">
    <source>
        <dbReference type="Pfam" id="PF07727"/>
    </source>
</evidence>
<feature type="domain" description="Retrovirus-related Pol polyprotein from transposon TNT 1-94-like beta-barrel" evidence="4">
    <location>
        <begin position="196"/>
        <end position="240"/>
    </location>
</feature>
<dbReference type="GeneID" id="111241946"/>
<evidence type="ECO:0000313" key="5">
    <source>
        <dbReference type="Proteomes" id="UP000087766"/>
    </source>
</evidence>
<feature type="domain" description="Reverse transcriptase Ty1/copia-type" evidence="3">
    <location>
        <begin position="305"/>
        <end position="446"/>
    </location>
</feature>
<dbReference type="Pfam" id="PF22936">
    <property type="entry name" value="Pol_BBD"/>
    <property type="match status" value="1"/>
</dbReference>
<dbReference type="Proteomes" id="UP000087766">
    <property type="component" value="Chromosome 7"/>
</dbReference>
<dbReference type="KEGG" id="vra:111241946"/>
<dbReference type="GO" id="GO:0008270">
    <property type="term" value="F:zinc ion binding"/>
    <property type="evidence" value="ECO:0007669"/>
    <property type="project" value="InterPro"/>
</dbReference>